<protein>
    <submittedName>
        <fullName evidence="1">Uncharacterized protein</fullName>
    </submittedName>
</protein>
<dbReference type="Proteomes" id="UP000494363">
    <property type="component" value="Unassembled WGS sequence"/>
</dbReference>
<dbReference type="EMBL" id="CADIKH010000009">
    <property type="protein sequence ID" value="CAB3754041.1"/>
    <property type="molecule type" value="Genomic_DNA"/>
</dbReference>
<gene>
    <name evidence="1" type="ORF">LMG29542_02229</name>
</gene>
<accession>A0A6J5DLB8</accession>
<reference evidence="1 2" key="1">
    <citation type="submission" date="2020-04" db="EMBL/GenBank/DDBJ databases">
        <authorList>
            <person name="De Canck E."/>
        </authorList>
    </citation>
    <scope>NUCLEOTIDE SEQUENCE [LARGE SCALE GENOMIC DNA]</scope>
    <source>
        <strain evidence="1 2">LMG 29542</strain>
    </source>
</reference>
<keyword evidence="2" id="KW-1185">Reference proteome</keyword>
<organism evidence="1 2">
    <name type="scientific">Paraburkholderia humisilvae</name>
    <dbReference type="NCBI Taxonomy" id="627669"/>
    <lineage>
        <taxon>Bacteria</taxon>
        <taxon>Pseudomonadati</taxon>
        <taxon>Pseudomonadota</taxon>
        <taxon>Betaproteobacteria</taxon>
        <taxon>Burkholderiales</taxon>
        <taxon>Burkholderiaceae</taxon>
        <taxon>Paraburkholderia</taxon>
    </lineage>
</organism>
<sequence>MKAVIHHFSKPSTRTAKYEVENLKIEVDLPFVPVTGMSLQVTPAGSFLVVEQVMWAINEPDVLQVFTEEPQDDFDVRPYREMVEQGWRKG</sequence>
<dbReference type="AlphaFoldDB" id="A0A6J5DLB8"/>
<proteinExistence type="predicted"/>
<evidence type="ECO:0000313" key="1">
    <source>
        <dbReference type="EMBL" id="CAB3754041.1"/>
    </source>
</evidence>
<name>A0A6J5DLB8_9BURK</name>
<dbReference type="RefSeq" id="WP_175226514.1">
    <property type="nucleotide sequence ID" value="NZ_CADIKH010000009.1"/>
</dbReference>
<evidence type="ECO:0000313" key="2">
    <source>
        <dbReference type="Proteomes" id="UP000494363"/>
    </source>
</evidence>